<feature type="domain" description="ABC transporter" evidence="4">
    <location>
        <begin position="255"/>
        <end position="499"/>
    </location>
</feature>
<dbReference type="Pfam" id="PF00005">
    <property type="entry name" value="ABC_tran"/>
    <property type="match status" value="2"/>
</dbReference>
<dbReference type="InterPro" id="IPR017871">
    <property type="entry name" value="ABC_transporter-like_CS"/>
</dbReference>
<comment type="caution">
    <text evidence="5">The sequence shown here is derived from an EMBL/GenBank/DDBJ whole genome shotgun (WGS) entry which is preliminary data.</text>
</comment>
<dbReference type="CDD" id="cd03215">
    <property type="entry name" value="ABC_Carb_Monos_II"/>
    <property type="match status" value="1"/>
</dbReference>
<evidence type="ECO:0000313" key="5">
    <source>
        <dbReference type="EMBL" id="PPC78753.1"/>
    </source>
</evidence>
<feature type="domain" description="ABC transporter" evidence="4">
    <location>
        <begin position="5"/>
        <end position="238"/>
    </location>
</feature>
<evidence type="ECO:0000313" key="6">
    <source>
        <dbReference type="Proteomes" id="UP000238196"/>
    </source>
</evidence>
<dbReference type="InterPro" id="IPR003439">
    <property type="entry name" value="ABC_transporter-like_ATP-bd"/>
</dbReference>
<dbReference type="PROSITE" id="PS50893">
    <property type="entry name" value="ABC_TRANSPORTER_2"/>
    <property type="match status" value="2"/>
</dbReference>
<name>A0A2S5KVL5_9PROT</name>
<dbReference type="InterPro" id="IPR027417">
    <property type="entry name" value="P-loop_NTPase"/>
</dbReference>
<dbReference type="SUPFAM" id="SSF52540">
    <property type="entry name" value="P-loop containing nucleoside triphosphate hydrolases"/>
    <property type="match status" value="2"/>
</dbReference>
<dbReference type="PANTHER" id="PTHR43790">
    <property type="entry name" value="CARBOHYDRATE TRANSPORT ATP-BINDING PROTEIN MG119-RELATED"/>
    <property type="match status" value="1"/>
</dbReference>
<dbReference type="OrthoDB" id="9776369at2"/>
<dbReference type="CDD" id="cd03216">
    <property type="entry name" value="ABC_Carb_Monos_I"/>
    <property type="match status" value="1"/>
</dbReference>
<feature type="compositionally biased region" description="Low complexity" evidence="3">
    <location>
        <begin position="505"/>
        <end position="517"/>
    </location>
</feature>
<dbReference type="SMART" id="SM00382">
    <property type="entry name" value="AAA"/>
    <property type="match status" value="1"/>
</dbReference>
<dbReference type="GO" id="GO:0005524">
    <property type="term" value="F:ATP binding"/>
    <property type="evidence" value="ECO:0007669"/>
    <property type="project" value="UniProtKB-KW"/>
</dbReference>
<keyword evidence="2" id="KW-0067">ATP-binding</keyword>
<protein>
    <submittedName>
        <fullName evidence="5">ABC transporter</fullName>
    </submittedName>
</protein>
<dbReference type="AlphaFoldDB" id="A0A2S5KVL5"/>
<evidence type="ECO:0000256" key="2">
    <source>
        <dbReference type="ARBA" id="ARBA00022840"/>
    </source>
</evidence>
<dbReference type="PANTHER" id="PTHR43790:SF4">
    <property type="entry name" value="GUANOSINE IMPORT ATP-BINDING PROTEIN NUPO"/>
    <property type="match status" value="1"/>
</dbReference>
<dbReference type="Proteomes" id="UP000238196">
    <property type="component" value="Unassembled WGS sequence"/>
</dbReference>
<dbReference type="EMBL" id="PRLP01000012">
    <property type="protein sequence ID" value="PPC78753.1"/>
    <property type="molecule type" value="Genomic_DNA"/>
</dbReference>
<feature type="compositionally biased region" description="Basic and acidic residues" evidence="3">
    <location>
        <begin position="521"/>
        <end position="530"/>
    </location>
</feature>
<dbReference type="InterPro" id="IPR003593">
    <property type="entry name" value="AAA+_ATPase"/>
</dbReference>
<evidence type="ECO:0000256" key="3">
    <source>
        <dbReference type="SAM" id="MobiDB-lite"/>
    </source>
</evidence>
<feature type="region of interest" description="Disordered" evidence="3">
    <location>
        <begin position="500"/>
        <end position="530"/>
    </location>
</feature>
<evidence type="ECO:0000259" key="4">
    <source>
        <dbReference type="PROSITE" id="PS50893"/>
    </source>
</evidence>
<dbReference type="InterPro" id="IPR050107">
    <property type="entry name" value="ABC_carbohydrate_import_ATPase"/>
</dbReference>
<reference evidence="5 6" key="1">
    <citation type="submission" date="2018-02" db="EMBL/GenBank/DDBJ databases">
        <title>novel marine gammaproteobacteria from coastal saline agro ecosystem.</title>
        <authorList>
            <person name="Krishnan R."/>
            <person name="Ramesh Kumar N."/>
        </authorList>
    </citation>
    <scope>NUCLEOTIDE SEQUENCE [LARGE SCALE GENOMIC DNA]</scope>
    <source>
        <strain evidence="5 6">228</strain>
    </source>
</reference>
<organism evidence="5 6">
    <name type="scientific">Proteobacteria bacterium 228</name>
    <dbReference type="NCBI Taxonomy" id="2083153"/>
    <lineage>
        <taxon>Bacteria</taxon>
        <taxon>Pseudomonadati</taxon>
        <taxon>Pseudomonadota</taxon>
    </lineage>
</organism>
<accession>A0A2S5KVL5</accession>
<gene>
    <name evidence="5" type="ORF">C4K68_04415</name>
</gene>
<sequence length="530" mass="57298">MTPLLEVRHITKEYPGCRANDRVNLCIDMGEIHALLGENGAGKSTLMKIIYGVVQPDEGELLWRGMPVNIKGPAHARQLGIGMVFQHFSLFDTLSVLENILLSLPAHEARDRLRVLRQLDDMGKRYGMHLDPHRPVSTLSTGERQRVELIRALLNEPQLLILDEPTSVLTPQECEGLFASLRKLAADGCSILFISHKLQEVKDLCQRATILRGGCVVDELDPRETDIDTMAARMVGSGTATHATTRPGVQGEAAISVHHLTLPGFSSHEVGVRDVSFTAYKGEILGIAGVAGNGQACMLRALSGEQLSQSDDVRIGARGIGRLNPAQRRKLGMAVVPEDRLGRGAVPDMTLVENALLTAADQGLVKKGVIQHGALRDWTSQLCKLFKVKTAGIDAQARSLSGGNLQKFIIGREVLQQPAVLVASHPTWGVDIGSAVAIREALLTLRDQGCAVIILSEDLDELFEISDRMTALCHGQLAPIKARQDTSVEEVGRWMGGDFSDTPPATESSAMAAATAAHSDLPQENRHAQA</sequence>
<proteinExistence type="predicted"/>
<dbReference type="PROSITE" id="PS00211">
    <property type="entry name" value="ABC_TRANSPORTER_1"/>
    <property type="match status" value="1"/>
</dbReference>
<evidence type="ECO:0000256" key="1">
    <source>
        <dbReference type="ARBA" id="ARBA00022741"/>
    </source>
</evidence>
<keyword evidence="1" id="KW-0547">Nucleotide-binding</keyword>
<dbReference type="Gene3D" id="3.40.50.300">
    <property type="entry name" value="P-loop containing nucleotide triphosphate hydrolases"/>
    <property type="match status" value="2"/>
</dbReference>
<dbReference type="GO" id="GO:0016887">
    <property type="term" value="F:ATP hydrolysis activity"/>
    <property type="evidence" value="ECO:0007669"/>
    <property type="project" value="InterPro"/>
</dbReference>